<evidence type="ECO:0000259" key="13">
    <source>
        <dbReference type="SMART" id="SM00225"/>
    </source>
</evidence>
<dbReference type="RefSeq" id="XP_020894346.1">
    <property type="nucleotide sequence ID" value="XM_021038687.2"/>
</dbReference>
<evidence type="ECO:0000256" key="9">
    <source>
        <dbReference type="ARBA" id="ARBA00023065"/>
    </source>
</evidence>
<dbReference type="PANTHER" id="PTHR11537:SF252">
    <property type="entry name" value="POTASSIUM VOLTAGE-GATED CHANNEL PROTEIN SHAW"/>
    <property type="match status" value="1"/>
</dbReference>
<dbReference type="OrthoDB" id="10025005at2759"/>
<accession>A0A913WUJ1</accession>
<keyword evidence="8 12" id="KW-1133">Transmembrane helix</keyword>
<keyword evidence="11" id="KW-0407">Ion channel</keyword>
<keyword evidence="5" id="KW-0631">Potassium channel</keyword>
<dbReference type="InterPro" id="IPR011333">
    <property type="entry name" value="SKP1/BTB/POZ_sf"/>
</dbReference>
<dbReference type="Gene3D" id="1.10.287.70">
    <property type="match status" value="1"/>
</dbReference>
<dbReference type="SMART" id="SM00225">
    <property type="entry name" value="BTB"/>
    <property type="match status" value="1"/>
</dbReference>
<dbReference type="SUPFAM" id="SSF54695">
    <property type="entry name" value="POZ domain"/>
    <property type="match status" value="1"/>
</dbReference>
<dbReference type="Gene3D" id="1.20.120.350">
    <property type="entry name" value="Voltage-gated potassium channels. Chain C"/>
    <property type="match status" value="1"/>
</dbReference>
<dbReference type="OMA" id="YYAHAKA"/>
<comment type="subcellular location">
    <subcellularLocation>
        <location evidence="1">Membrane</location>
        <topology evidence="1">Multi-pass membrane protein</topology>
    </subcellularLocation>
</comment>
<dbReference type="InterPro" id="IPR003131">
    <property type="entry name" value="T1-type_BTB"/>
</dbReference>
<dbReference type="Pfam" id="PF02214">
    <property type="entry name" value="BTB_2"/>
    <property type="match status" value="1"/>
</dbReference>
<evidence type="ECO:0000256" key="4">
    <source>
        <dbReference type="ARBA" id="ARBA00022692"/>
    </source>
</evidence>
<dbReference type="InterPro" id="IPR000210">
    <property type="entry name" value="BTB/POZ_dom"/>
</dbReference>
<evidence type="ECO:0000256" key="8">
    <source>
        <dbReference type="ARBA" id="ARBA00022989"/>
    </source>
</evidence>
<evidence type="ECO:0000256" key="7">
    <source>
        <dbReference type="ARBA" id="ARBA00022958"/>
    </source>
</evidence>
<evidence type="ECO:0000313" key="15">
    <source>
        <dbReference type="Proteomes" id="UP000887567"/>
    </source>
</evidence>
<feature type="transmembrane region" description="Helical" evidence="12">
    <location>
        <begin position="312"/>
        <end position="333"/>
    </location>
</feature>
<keyword evidence="3" id="KW-0633">Potassium transport</keyword>
<keyword evidence="4 12" id="KW-0812">Transmembrane</keyword>
<evidence type="ECO:0000313" key="14">
    <source>
        <dbReference type="EnsemblMetazoa" id="XP_020894346.1"/>
    </source>
</evidence>
<dbReference type="GO" id="GO:0051260">
    <property type="term" value="P:protein homooligomerization"/>
    <property type="evidence" value="ECO:0007669"/>
    <property type="project" value="InterPro"/>
</dbReference>
<keyword evidence="7" id="KW-0630">Potassium</keyword>
<protein>
    <recommendedName>
        <fullName evidence="13">BTB domain-containing protein</fullName>
    </recommendedName>
</protein>
<evidence type="ECO:0000256" key="6">
    <source>
        <dbReference type="ARBA" id="ARBA00022882"/>
    </source>
</evidence>
<dbReference type="PRINTS" id="PR00169">
    <property type="entry name" value="KCHANNEL"/>
</dbReference>
<dbReference type="PANTHER" id="PTHR11537">
    <property type="entry name" value="VOLTAGE-GATED POTASSIUM CHANNEL"/>
    <property type="match status" value="1"/>
</dbReference>
<dbReference type="InterPro" id="IPR005821">
    <property type="entry name" value="Ion_trans_dom"/>
</dbReference>
<keyword evidence="2" id="KW-0813">Transport</keyword>
<dbReference type="AlphaFoldDB" id="A0A913WUJ1"/>
<dbReference type="InterPro" id="IPR003968">
    <property type="entry name" value="K_chnl_volt-dep_Kv"/>
</dbReference>
<dbReference type="Pfam" id="PF00520">
    <property type="entry name" value="Ion_trans"/>
    <property type="match status" value="1"/>
</dbReference>
<feature type="domain" description="BTB" evidence="13">
    <location>
        <begin position="17"/>
        <end position="119"/>
    </location>
</feature>
<dbReference type="GO" id="GO:0001508">
    <property type="term" value="P:action potential"/>
    <property type="evidence" value="ECO:0007669"/>
    <property type="project" value="TreeGrafter"/>
</dbReference>
<dbReference type="GO" id="GO:0005251">
    <property type="term" value="F:delayed rectifier potassium channel activity"/>
    <property type="evidence" value="ECO:0007669"/>
    <property type="project" value="TreeGrafter"/>
</dbReference>
<reference evidence="14" key="1">
    <citation type="submission" date="2022-11" db="UniProtKB">
        <authorList>
            <consortium name="EnsemblMetazoa"/>
        </authorList>
    </citation>
    <scope>IDENTIFICATION</scope>
</reference>
<keyword evidence="6" id="KW-0851">Voltage-gated channel</keyword>
<dbReference type="EnsemblMetazoa" id="XM_021038687.2">
    <property type="protein sequence ID" value="XP_020894346.1"/>
    <property type="gene ID" value="LOC110233392"/>
</dbReference>
<proteinExistence type="predicted"/>
<dbReference type="InterPro" id="IPR027359">
    <property type="entry name" value="Volt_channel_dom_sf"/>
</dbReference>
<dbReference type="FunFam" id="3.30.710.10:FF:000002">
    <property type="entry name" value="Potassium voltage-gated channel subfamily C member 2"/>
    <property type="match status" value="1"/>
</dbReference>
<keyword evidence="10 12" id="KW-0472">Membrane</keyword>
<dbReference type="GeneID" id="110233392"/>
<dbReference type="SUPFAM" id="SSF81324">
    <property type="entry name" value="Voltage-gated potassium channels"/>
    <property type="match status" value="1"/>
</dbReference>
<keyword evidence="9" id="KW-0406">Ion transport</keyword>
<evidence type="ECO:0000256" key="10">
    <source>
        <dbReference type="ARBA" id="ARBA00023136"/>
    </source>
</evidence>
<evidence type="ECO:0000256" key="2">
    <source>
        <dbReference type="ARBA" id="ARBA00022448"/>
    </source>
</evidence>
<organism evidence="14 15">
    <name type="scientific">Exaiptasia diaphana</name>
    <name type="common">Tropical sea anemone</name>
    <name type="synonym">Aiptasia pulchella</name>
    <dbReference type="NCBI Taxonomy" id="2652724"/>
    <lineage>
        <taxon>Eukaryota</taxon>
        <taxon>Metazoa</taxon>
        <taxon>Cnidaria</taxon>
        <taxon>Anthozoa</taxon>
        <taxon>Hexacorallia</taxon>
        <taxon>Actiniaria</taxon>
        <taxon>Aiptasiidae</taxon>
        <taxon>Exaiptasia</taxon>
    </lineage>
</organism>
<dbReference type="Gene3D" id="3.30.710.10">
    <property type="entry name" value="Potassium Channel Kv1.1, Chain A"/>
    <property type="match status" value="1"/>
</dbReference>
<dbReference type="InterPro" id="IPR003974">
    <property type="entry name" value="K_chnl_volt-dep_Kv3"/>
</dbReference>
<dbReference type="Proteomes" id="UP000887567">
    <property type="component" value="Unplaced"/>
</dbReference>
<dbReference type="PRINTS" id="PR01491">
    <property type="entry name" value="KVCHANNEL"/>
</dbReference>
<dbReference type="FunFam" id="1.10.287.70:FF:000002">
    <property type="entry name" value="Potassium voltage-gated channel subfamily a member"/>
    <property type="match status" value="1"/>
</dbReference>
<evidence type="ECO:0000256" key="5">
    <source>
        <dbReference type="ARBA" id="ARBA00022826"/>
    </source>
</evidence>
<feature type="transmembrane region" description="Helical" evidence="12">
    <location>
        <begin position="379"/>
        <end position="402"/>
    </location>
</feature>
<evidence type="ECO:0000256" key="1">
    <source>
        <dbReference type="ARBA" id="ARBA00004141"/>
    </source>
</evidence>
<evidence type="ECO:0000256" key="3">
    <source>
        <dbReference type="ARBA" id="ARBA00022538"/>
    </source>
</evidence>
<name>A0A913WUJ1_EXADI</name>
<dbReference type="PRINTS" id="PR01498">
    <property type="entry name" value="SHAWCHANNEL"/>
</dbReference>
<evidence type="ECO:0000256" key="12">
    <source>
        <dbReference type="SAM" id="Phobius"/>
    </source>
</evidence>
<dbReference type="KEGG" id="epa:110233392"/>
<evidence type="ECO:0000256" key="11">
    <source>
        <dbReference type="ARBA" id="ARBA00023303"/>
    </source>
</evidence>
<dbReference type="InterPro" id="IPR028325">
    <property type="entry name" value="VG_K_chnl"/>
</dbReference>
<dbReference type="GO" id="GO:0008076">
    <property type="term" value="C:voltage-gated potassium channel complex"/>
    <property type="evidence" value="ECO:0007669"/>
    <property type="project" value="InterPro"/>
</dbReference>
<sequence length="606" mass="69029">MKEGNMPALLRSSIGDRRLVINVGGRRYETFQSTLTSIPDTRLAWVAGQPHEAPEYDRIKNEFFFDRHSGLFEEILNYYRTGKLHCPKGICGSAFEEELSFWGIDEEQMEACCWPEYTRQRTAIENLRVFNGNTSQEIVNSEASCDSYETLYPRKSSTDRHGIKTIYRKIQPWFWRALDEPFSSITAKVTTVVSLGFIFLSVFDFILSSSNLIPTLSSPNIIEYVCGTWFTFEFVIRLMFCPSKIAHFKKAMTWVDIGALVPFYLQFVINPEDMERLKILIMFRLLRIFRLFRFSYRLQIMVLALKGSLHELGLLLLILTISVVFFSTLVYYADGTAHDTKFVNIPSSFWWAIITLTTVGYGDETPITWSGRLVGSVCALWGVLMITLPISIVNSNFSLYYAHAKAMLRLPKKIVKDTFPPGTKRYLSVLSHISDMNLTGRLVRQQKIGADTSPSQSNINLSDGVLRMSSRKCLSTKVARMKRLARKNTLNLSSLSKTSLFSSDAVVHPFLSRQRSKSLDTVNIGMLSKDWGQEFEDGPSTEDEKEETASTFYGNFVLKSTQNLSNDLNFPLLDNTSKRNHVTYDLDGPNCKPSTIEGIVTMETEF</sequence>
<keyword evidence="15" id="KW-1185">Reference proteome</keyword>